<dbReference type="Proteomes" id="UP000325081">
    <property type="component" value="Unassembled WGS sequence"/>
</dbReference>
<dbReference type="AlphaFoldDB" id="A0A5A7RED9"/>
<sequence>MEPMKAPAAVSPADPIRQMAVLLGGLAVRSESEIESGLGFGKFSISESESGIIGCSLWTVNRGEEEDLPCVPGPSFRGRKSTANYSGLSPSLIIIRVRFAATD</sequence>
<evidence type="ECO:0000313" key="1">
    <source>
        <dbReference type="EMBL" id="GER54921.1"/>
    </source>
</evidence>
<accession>A0A5A7RED9</accession>
<gene>
    <name evidence="1" type="ORF">STAS_32557</name>
</gene>
<reference evidence="2" key="1">
    <citation type="journal article" date="2019" name="Curr. Biol.">
        <title>Genome Sequence of Striga asiatica Provides Insight into the Evolution of Plant Parasitism.</title>
        <authorList>
            <person name="Yoshida S."/>
            <person name="Kim S."/>
            <person name="Wafula E.K."/>
            <person name="Tanskanen J."/>
            <person name="Kim Y.M."/>
            <person name="Honaas L."/>
            <person name="Yang Z."/>
            <person name="Spallek T."/>
            <person name="Conn C.E."/>
            <person name="Ichihashi Y."/>
            <person name="Cheong K."/>
            <person name="Cui S."/>
            <person name="Der J.P."/>
            <person name="Gundlach H."/>
            <person name="Jiao Y."/>
            <person name="Hori C."/>
            <person name="Ishida J.K."/>
            <person name="Kasahara H."/>
            <person name="Kiba T."/>
            <person name="Kim M.S."/>
            <person name="Koo N."/>
            <person name="Laohavisit A."/>
            <person name="Lee Y.H."/>
            <person name="Lumba S."/>
            <person name="McCourt P."/>
            <person name="Mortimer J.C."/>
            <person name="Mutuku J.M."/>
            <person name="Nomura T."/>
            <person name="Sasaki-Sekimoto Y."/>
            <person name="Seto Y."/>
            <person name="Wang Y."/>
            <person name="Wakatake T."/>
            <person name="Sakakibara H."/>
            <person name="Demura T."/>
            <person name="Yamaguchi S."/>
            <person name="Yoneyama K."/>
            <person name="Manabe R.I."/>
            <person name="Nelson D.C."/>
            <person name="Schulman A.H."/>
            <person name="Timko M.P."/>
            <person name="dePamphilis C.W."/>
            <person name="Choi D."/>
            <person name="Shirasu K."/>
        </authorList>
    </citation>
    <scope>NUCLEOTIDE SEQUENCE [LARGE SCALE GENOMIC DNA]</scope>
    <source>
        <strain evidence="2">cv. UVA1</strain>
    </source>
</reference>
<keyword evidence="2" id="KW-1185">Reference proteome</keyword>
<dbReference type="EMBL" id="BKCP01011625">
    <property type="protein sequence ID" value="GER54921.1"/>
    <property type="molecule type" value="Genomic_DNA"/>
</dbReference>
<proteinExistence type="predicted"/>
<evidence type="ECO:0000313" key="2">
    <source>
        <dbReference type="Proteomes" id="UP000325081"/>
    </source>
</evidence>
<organism evidence="1 2">
    <name type="scientific">Striga asiatica</name>
    <name type="common">Asiatic witchweed</name>
    <name type="synonym">Buchnera asiatica</name>
    <dbReference type="NCBI Taxonomy" id="4170"/>
    <lineage>
        <taxon>Eukaryota</taxon>
        <taxon>Viridiplantae</taxon>
        <taxon>Streptophyta</taxon>
        <taxon>Embryophyta</taxon>
        <taxon>Tracheophyta</taxon>
        <taxon>Spermatophyta</taxon>
        <taxon>Magnoliopsida</taxon>
        <taxon>eudicotyledons</taxon>
        <taxon>Gunneridae</taxon>
        <taxon>Pentapetalae</taxon>
        <taxon>asterids</taxon>
        <taxon>lamiids</taxon>
        <taxon>Lamiales</taxon>
        <taxon>Orobanchaceae</taxon>
        <taxon>Buchnereae</taxon>
        <taxon>Striga</taxon>
    </lineage>
</organism>
<name>A0A5A7RED9_STRAF</name>
<comment type="caution">
    <text evidence="1">The sequence shown here is derived from an EMBL/GenBank/DDBJ whole genome shotgun (WGS) entry which is preliminary data.</text>
</comment>
<protein>
    <submittedName>
        <fullName evidence="1">DNAse I-like superfamily protein</fullName>
    </submittedName>
</protein>